<evidence type="ECO:0000313" key="1">
    <source>
        <dbReference type="EMBL" id="KAJ1670287.1"/>
    </source>
</evidence>
<dbReference type="Proteomes" id="UP001145114">
    <property type="component" value="Unassembled WGS sequence"/>
</dbReference>
<organism evidence="1 2">
    <name type="scientific">Spiromyces aspiralis</name>
    <dbReference type="NCBI Taxonomy" id="68401"/>
    <lineage>
        <taxon>Eukaryota</taxon>
        <taxon>Fungi</taxon>
        <taxon>Fungi incertae sedis</taxon>
        <taxon>Zoopagomycota</taxon>
        <taxon>Kickxellomycotina</taxon>
        <taxon>Kickxellomycetes</taxon>
        <taxon>Kickxellales</taxon>
        <taxon>Kickxellaceae</taxon>
        <taxon>Spiromyces</taxon>
    </lineage>
</organism>
<sequence>MSKRLDKLLWRFPEIRKKVDASEKKLSPSEEEELSHLQAVLNREWKLMETDITSCTGILESLVEFLNAYHGRNCILLIDEFDTPIIAANEDNRDIIKGHIRKMLAPLVKTTEDLLSKCIMVGVNP</sequence>
<name>A0ACC1H6M0_9FUNG</name>
<dbReference type="EMBL" id="JAMZIH010009353">
    <property type="protein sequence ID" value="KAJ1670287.1"/>
    <property type="molecule type" value="Genomic_DNA"/>
</dbReference>
<proteinExistence type="predicted"/>
<comment type="caution">
    <text evidence="1">The sequence shown here is derived from an EMBL/GenBank/DDBJ whole genome shotgun (WGS) entry which is preliminary data.</text>
</comment>
<protein>
    <submittedName>
        <fullName evidence="1">Uncharacterized protein</fullName>
    </submittedName>
</protein>
<keyword evidence="2" id="KW-1185">Reference proteome</keyword>
<reference evidence="1" key="1">
    <citation type="submission" date="2022-06" db="EMBL/GenBank/DDBJ databases">
        <title>Phylogenomic reconstructions and comparative analyses of Kickxellomycotina fungi.</title>
        <authorList>
            <person name="Reynolds N.K."/>
            <person name="Stajich J.E."/>
            <person name="Barry K."/>
            <person name="Grigoriev I.V."/>
            <person name="Crous P."/>
            <person name="Smith M.E."/>
        </authorList>
    </citation>
    <scope>NUCLEOTIDE SEQUENCE</scope>
    <source>
        <strain evidence="1">RSA 2271</strain>
    </source>
</reference>
<gene>
    <name evidence="1" type="ORF">EV182_008309</name>
</gene>
<accession>A0ACC1H6M0</accession>
<evidence type="ECO:0000313" key="2">
    <source>
        <dbReference type="Proteomes" id="UP001145114"/>
    </source>
</evidence>
<feature type="non-terminal residue" evidence="1">
    <location>
        <position position="125"/>
    </location>
</feature>